<dbReference type="InterPro" id="IPR006665">
    <property type="entry name" value="OmpA-like"/>
</dbReference>
<dbReference type="InterPro" id="IPR050330">
    <property type="entry name" value="Bact_OuterMem_StrucFunc"/>
</dbReference>
<evidence type="ECO:0000256" key="4">
    <source>
        <dbReference type="ARBA" id="ARBA00023136"/>
    </source>
</evidence>
<comment type="subunit">
    <text evidence="9">The Tol-Pal system is composed of five core proteins: the inner membrane proteins TolA, TolQ and TolR, the periplasmic protein TolB and the outer membrane protein Pal. They form a network linking the inner and outer membranes and the peptidoglycan layer.</text>
</comment>
<comment type="caution">
    <text evidence="12">The sequence shown here is derived from an EMBL/GenBank/DDBJ whole genome shotgun (WGS) entry which is preliminary data.</text>
</comment>
<keyword evidence="13" id="KW-1185">Reference proteome</keyword>
<dbReference type="SUPFAM" id="SSF103088">
    <property type="entry name" value="OmpA-like"/>
    <property type="match status" value="1"/>
</dbReference>
<keyword evidence="4 10" id="KW-0472">Membrane</keyword>
<comment type="subcellular location">
    <subcellularLocation>
        <location evidence="1">Cell outer membrane</location>
    </subcellularLocation>
</comment>
<dbReference type="PANTHER" id="PTHR30329:SF21">
    <property type="entry name" value="LIPOPROTEIN YIAD-RELATED"/>
    <property type="match status" value="1"/>
</dbReference>
<evidence type="ECO:0000256" key="8">
    <source>
        <dbReference type="ARBA" id="ARBA00023306"/>
    </source>
</evidence>
<keyword evidence="2 9" id="KW-0132">Cell division</keyword>
<proteinExistence type="inferred from homology"/>
<accession>A0AAE4VMG7</accession>
<evidence type="ECO:0000256" key="5">
    <source>
        <dbReference type="ARBA" id="ARBA00023139"/>
    </source>
</evidence>
<dbReference type="HAMAP" id="MF_02204">
    <property type="entry name" value="Pal"/>
    <property type="match status" value="1"/>
</dbReference>
<dbReference type="NCBIfam" id="TIGR02802">
    <property type="entry name" value="Pal_lipo"/>
    <property type="match status" value="1"/>
</dbReference>
<comment type="function">
    <text evidence="9">Part of the Tol-Pal system, which plays a role in outer membrane invagination during cell division and is important for maintaining outer membrane integrity.</text>
</comment>
<gene>
    <name evidence="9" type="primary">pal</name>
    <name evidence="12" type="ORF">Lyticum_00809</name>
</gene>
<sequence length="191" mass="21312">MICYSQNNLAYIILFYKQNMEFLRIRNLLLSVCAGTLLTACSCGNRISTDNTSSGITSGVSDLDDVPAGLVGINDQMRKTAGDRIFFKLNKSNITAEAQSVLNKQVEFIKQNQNLQFVIEGHCDERGTREYNMALGERRANAVKNYLISKGIDSSRLSVVSFGKEKPADEGHNEEAWEHNRRSVTIIVSAR</sequence>
<dbReference type="InterPro" id="IPR014169">
    <property type="entry name" value="Pal_lipo_C"/>
</dbReference>
<dbReference type="Gene3D" id="3.30.1330.60">
    <property type="entry name" value="OmpA-like domain"/>
    <property type="match status" value="1"/>
</dbReference>
<keyword evidence="5" id="KW-0564">Palmitate</keyword>
<dbReference type="PROSITE" id="PS51123">
    <property type="entry name" value="OMPA_2"/>
    <property type="match status" value="1"/>
</dbReference>
<protein>
    <recommendedName>
        <fullName evidence="9">Peptidoglycan-associated protein</fullName>
    </recommendedName>
</protein>
<dbReference type="PANTHER" id="PTHR30329">
    <property type="entry name" value="STATOR ELEMENT OF FLAGELLAR MOTOR COMPLEX"/>
    <property type="match status" value="1"/>
</dbReference>
<evidence type="ECO:0000256" key="7">
    <source>
        <dbReference type="ARBA" id="ARBA00023288"/>
    </source>
</evidence>
<keyword evidence="8 9" id="KW-0131">Cell cycle</keyword>
<name>A0AAE4VMG7_9RICK</name>
<dbReference type="InterPro" id="IPR036737">
    <property type="entry name" value="OmpA-like_sf"/>
</dbReference>
<evidence type="ECO:0000256" key="10">
    <source>
        <dbReference type="PROSITE-ProRule" id="PRU00473"/>
    </source>
</evidence>
<dbReference type="Pfam" id="PF00691">
    <property type="entry name" value="OmpA"/>
    <property type="match status" value="1"/>
</dbReference>
<dbReference type="RefSeq" id="WP_322499041.1">
    <property type="nucleotide sequence ID" value="NZ_JARGYU010000003.1"/>
</dbReference>
<evidence type="ECO:0000256" key="6">
    <source>
        <dbReference type="ARBA" id="ARBA00023237"/>
    </source>
</evidence>
<organism evidence="12 13">
    <name type="scientific">Lyticum sinuosum</name>
    <dbReference type="NCBI Taxonomy" id="1332059"/>
    <lineage>
        <taxon>Bacteria</taxon>
        <taxon>Pseudomonadati</taxon>
        <taxon>Pseudomonadota</taxon>
        <taxon>Alphaproteobacteria</taxon>
        <taxon>Rickettsiales</taxon>
        <taxon>Lyticum</taxon>
    </lineage>
</organism>
<dbReference type="Proteomes" id="UP001289135">
    <property type="component" value="Unassembled WGS sequence"/>
</dbReference>
<dbReference type="PRINTS" id="PR01021">
    <property type="entry name" value="OMPADOMAIN"/>
</dbReference>
<evidence type="ECO:0000259" key="11">
    <source>
        <dbReference type="PROSITE" id="PS51123"/>
    </source>
</evidence>
<evidence type="ECO:0000256" key="3">
    <source>
        <dbReference type="ARBA" id="ARBA00022729"/>
    </source>
</evidence>
<evidence type="ECO:0000256" key="1">
    <source>
        <dbReference type="ARBA" id="ARBA00004442"/>
    </source>
</evidence>
<keyword evidence="3" id="KW-0732">Signal</keyword>
<evidence type="ECO:0000313" key="13">
    <source>
        <dbReference type="Proteomes" id="UP001289135"/>
    </source>
</evidence>
<keyword evidence="7 12" id="KW-0449">Lipoprotein</keyword>
<dbReference type="CDD" id="cd07185">
    <property type="entry name" value="OmpA_C-like"/>
    <property type="match status" value="1"/>
</dbReference>
<reference evidence="12" key="1">
    <citation type="submission" date="2023-02" db="EMBL/GenBank/DDBJ databases">
        <title>Host association and intracellularity evolved multiple times independently in the Rickettsiales.</title>
        <authorList>
            <person name="Castelli M."/>
            <person name="Nardi T."/>
            <person name="Gammuto L."/>
            <person name="Bellinzona G."/>
            <person name="Sabaneyeva E."/>
            <person name="Potekhin A."/>
            <person name="Serra V."/>
            <person name="Petroni G."/>
            <person name="Sassera D."/>
        </authorList>
    </citation>
    <scope>NUCLEOTIDE SEQUENCE</scope>
    <source>
        <strain evidence="12">USBL-36I1</strain>
    </source>
</reference>
<dbReference type="InterPro" id="IPR039001">
    <property type="entry name" value="Pal"/>
</dbReference>
<comment type="similarity">
    <text evidence="9">Belongs to the Pal lipoprotein family.</text>
</comment>
<dbReference type="GO" id="GO:0051301">
    <property type="term" value="P:cell division"/>
    <property type="evidence" value="ECO:0007669"/>
    <property type="project" value="UniProtKB-UniRule"/>
</dbReference>
<evidence type="ECO:0000256" key="2">
    <source>
        <dbReference type="ARBA" id="ARBA00022618"/>
    </source>
</evidence>
<keyword evidence="6" id="KW-0998">Cell outer membrane</keyword>
<dbReference type="InterPro" id="IPR006664">
    <property type="entry name" value="OMP_bac"/>
</dbReference>
<dbReference type="EMBL" id="JARGYU010000003">
    <property type="protein sequence ID" value="MDZ5761623.1"/>
    <property type="molecule type" value="Genomic_DNA"/>
</dbReference>
<evidence type="ECO:0000313" key="12">
    <source>
        <dbReference type="EMBL" id="MDZ5761623.1"/>
    </source>
</evidence>
<feature type="domain" description="OmpA-like" evidence="11">
    <location>
        <begin position="74"/>
        <end position="191"/>
    </location>
</feature>
<dbReference type="AlphaFoldDB" id="A0AAE4VMG7"/>
<evidence type="ECO:0000256" key="9">
    <source>
        <dbReference type="HAMAP-Rule" id="MF_02204"/>
    </source>
</evidence>
<dbReference type="GO" id="GO:0009279">
    <property type="term" value="C:cell outer membrane"/>
    <property type="evidence" value="ECO:0007669"/>
    <property type="project" value="UniProtKB-SubCell"/>
</dbReference>